<accession>A0ABR1FLP9</accession>
<evidence type="ECO:0000313" key="2">
    <source>
        <dbReference type="EMBL" id="KAK7233109.1"/>
    </source>
</evidence>
<evidence type="ECO:0000259" key="1">
    <source>
        <dbReference type="Pfam" id="PF00291"/>
    </source>
</evidence>
<dbReference type="SUPFAM" id="SSF53686">
    <property type="entry name" value="Tryptophan synthase beta subunit-like PLP-dependent enzymes"/>
    <property type="match status" value="1"/>
</dbReference>
<dbReference type="InterPro" id="IPR050214">
    <property type="entry name" value="Cys_Synth/Cystath_Beta-Synth"/>
</dbReference>
<dbReference type="Proteomes" id="UP001363151">
    <property type="component" value="Unassembled WGS sequence"/>
</dbReference>
<feature type="domain" description="Tryptophan synthase beta chain-like PALP" evidence="1">
    <location>
        <begin position="55"/>
        <end position="371"/>
    </location>
</feature>
<dbReference type="InterPro" id="IPR036052">
    <property type="entry name" value="TrpB-like_PALP_sf"/>
</dbReference>
<name>A0ABR1FLP9_AURAN</name>
<dbReference type="Gene3D" id="3.40.50.1100">
    <property type="match status" value="2"/>
</dbReference>
<keyword evidence="3" id="KW-1185">Reference proteome</keyword>
<dbReference type="PANTHER" id="PTHR10314">
    <property type="entry name" value="CYSTATHIONINE BETA-SYNTHASE"/>
    <property type="match status" value="1"/>
</dbReference>
<organism evidence="2 3">
    <name type="scientific">Aureococcus anophagefferens</name>
    <name type="common">Harmful bloom alga</name>
    <dbReference type="NCBI Taxonomy" id="44056"/>
    <lineage>
        <taxon>Eukaryota</taxon>
        <taxon>Sar</taxon>
        <taxon>Stramenopiles</taxon>
        <taxon>Ochrophyta</taxon>
        <taxon>Pelagophyceae</taxon>
        <taxon>Pelagomonadales</taxon>
        <taxon>Pelagomonadaceae</taxon>
        <taxon>Aureococcus</taxon>
    </lineage>
</organism>
<protein>
    <submittedName>
        <fullName evidence="2">Cysteine synthase</fullName>
    </submittedName>
</protein>
<proteinExistence type="predicted"/>
<gene>
    <name evidence="2" type="primary">cys12</name>
    <name evidence="2" type="ORF">SO694_000392115</name>
</gene>
<dbReference type="EMBL" id="JBBJCI010000364">
    <property type="protein sequence ID" value="KAK7233109.1"/>
    <property type="molecule type" value="Genomic_DNA"/>
</dbReference>
<comment type="caution">
    <text evidence="2">The sequence shown here is derived from an EMBL/GenBank/DDBJ whole genome shotgun (WGS) entry which is preliminary data.</text>
</comment>
<dbReference type="Pfam" id="PF00291">
    <property type="entry name" value="PALP"/>
    <property type="match status" value="1"/>
</dbReference>
<evidence type="ECO:0000313" key="3">
    <source>
        <dbReference type="Proteomes" id="UP001363151"/>
    </source>
</evidence>
<sequence length="423" mass="44689">MGRHGLMRPLLRHPRLIAAAATVSAYALLRWLRRKRLRRALAPAHPSWRDSAQAQLIGSTPLLPLHSLSKLCGCTILAKCEQANPSGTGKDRIALAMLAEAEASGALPSGGGGVVVEGSSGSTTIGLAPLVAAAGHRLVAVLPDDCAAEKRDAIAAFPGITVEVVRAASIASPTHYVNVARQRAADLAAAGERVLFANQFDNLANVRAHVTGTAREIGRQAAALGRTVDAFAMGAGTGGTIAGVSLGLGDGPRIYLADPQGSSLHGRVRHGVCYDARQAERFVERHRYDTIMDGVGLDRVTANFRAARVDDACRVSDADALTMAHYLLRFEGLFLGSSSALNCVAALRAAAELRKAHPDRDNITVVTVLCDSGHRYLSRFWNRAFVEKRGLEWPSADAADLERAAAALLDRPTDEPSLLLGGS</sequence>
<dbReference type="InterPro" id="IPR001926">
    <property type="entry name" value="TrpB-like_PALP"/>
</dbReference>
<reference evidence="2 3" key="1">
    <citation type="submission" date="2024-03" db="EMBL/GenBank/DDBJ databases">
        <title>Aureococcus anophagefferens CCMP1851 and Kratosvirus quantuckense: Draft genome of a second virus-susceptible host strain in the model system.</title>
        <authorList>
            <person name="Chase E."/>
            <person name="Truchon A.R."/>
            <person name="Schepens W."/>
            <person name="Wilhelm S.W."/>
        </authorList>
    </citation>
    <scope>NUCLEOTIDE SEQUENCE [LARGE SCALE GENOMIC DNA]</scope>
    <source>
        <strain evidence="2 3">CCMP1851</strain>
    </source>
</reference>